<dbReference type="SUPFAM" id="SSF53098">
    <property type="entry name" value="Ribonuclease H-like"/>
    <property type="match status" value="1"/>
</dbReference>
<evidence type="ECO:0000256" key="1">
    <source>
        <dbReference type="SAM" id="SignalP"/>
    </source>
</evidence>
<feature type="non-terminal residue" evidence="2">
    <location>
        <position position="1"/>
    </location>
</feature>
<dbReference type="InterPro" id="IPR012337">
    <property type="entry name" value="RNaseH-like_sf"/>
</dbReference>
<sequence length="164" mass="18137">LEKVQNCALRLICAVFSTTPVAAMEIEASIPPIRIEIDRLSRNCAFRFNKLSTNNPIIQRLDDSTLLHSSSNFILYTDGSQKPIHRVRRAGAGVVAYQKDKEVFTQSIGLGARAEAYDGEIIALSYASGLANSFTIRQLEITHWQFFTDSASGVDAIFDTSPRP</sequence>
<feature type="chain" id="PRO_5025403683" evidence="1">
    <location>
        <begin position="24"/>
        <end position="164"/>
    </location>
</feature>
<dbReference type="GO" id="GO:0003676">
    <property type="term" value="F:nucleic acid binding"/>
    <property type="evidence" value="ECO:0007669"/>
    <property type="project" value="InterPro"/>
</dbReference>
<keyword evidence="3" id="KW-1185">Reference proteome</keyword>
<dbReference type="Proteomes" id="UP000799118">
    <property type="component" value="Unassembled WGS sequence"/>
</dbReference>
<protein>
    <submittedName>
        <fullName evidence="2">Uncharacterized protein</fullName>
    </submittedName>
</protein>
<dbReference type="InterPro" id="IPR036397">
    <property type="entry name" value="RNaseH_sf"/>
</dbReference>
<keyword evidence="1" id="KW-0732">Signal</keyword>
<organism evidence="2 3">
    <name type="scientific">Gymnopus androsaceus JB14</name>
    <dbReference type="NCBI Taxonomy" id="1447944"/>
    <lineage>
        <taxon>Eukaryota</taxon>
        <taxon>Fungi</taxon>
        <taxon>Dikarya</taxon>
        <taxon>Basidiomycota</taxon>
        <taxon>Agaricomycotina</taxon>
        <taxon>Agaricomycetes</taxon>
        <taxon>Agaricomycetidae</taxon>
        <taxon>Agaricales</taxon>
        <taxon>Marasmiineae</taxon>
        <taxon>Omphalotaceae</taxon>
        <taxon>Gymnopus</taxon>
    </lineage>
</organism>
<feature type="signal peptide" evidence="1">
    <location>
        <begin position="1"/>
        <end position="23"/>
    </location>
</feature>
<reference evidence="2" key="1">
    <citation type="journal article" date="2019" name="Environ. Microbiol.">
        <title>Fungal ecological strategies reflected in gene transcription - a case study of two litter decomposers.</title>
        <authorList>
            <person name="Barbi F."/>
            <person name="Kohler A."/>
            <person name="Barry K."/>
            <person name="Baskaran P."/>
            <person name="Daum C."/>
            <person name="Fauchery L."/>
            <person name="Ihrmark K."/>
            <person name="Kuo A."/>
            <person name="LaButti K."/>
            <person name="Lipzen A."/>
            <person name="Morin E."/>
            <person name="Grigoriev I.V."/>
            <person name="Henrissat B."/>
            <person name="Lindahl B."/>
            <person name="Martin F."/>
        </authorList>
    </citation>
    <scope>NUCLEOTIDE SEQUENCE</scope>
    <source>
        <strain evidence="2">JB14</strain>
    </source>
</reference>
<name>A0A6A4I0W2_9AGAR</name>
<dbReference type="OrthoDB" id="2957080at2759"/>
<evidence type="ECO:0000313" key="3">
    <source>
        <dbReference type="Proteomes" id="UP000799118"/>
    </source>
</evidence>
<dbReference type="Gene3D" id="3.30.420.10">
    <property type="entry name" value="Ribonuclease H-like superfamily/Ribonuclease H"/>
    <property type="match status" value="1"/>
</dbReference>
<dbReference type="AlphaFoldDB" id="A0A6A4I0W2"/>
<evidence type="ECO:0000313" key="2">
    <source>
        <dbReference type="EMBL" id="KAE9403078.1"/>
    </source>
</evidence>
<feature type="non-terminal residue" evidence="2">
    <location>
        <position position="164"/>
    </location>
</feature>
<gene>
    <name evidence="2" type="ORF">BT96DRAFT_771962</name>
</gene>
<proteinExistence type="predicted"/>
<accession>A0A6A4I0W2</accession>
<dbReference type="EMBL" id="ML769428">
    <property type="protein sequence ID" value="KAE9403078.1"/>
    <property type="molecule type" value="Genomic_DNA"/>
</dbReference>